<evidence type="ECO:0000256" key="7">
    <source>
        <dbReference type="ARBA" id="ARBA00023239"/>
    </source>
</evidence>
<evidence type="ECO:0000313" key="11">
    <source>
        <dbReference type="Proteomes" id="UP000612808"/>
    </source>
</evidence>
<accession>A0A8J3NCV5</accession>
<evidence type="ECO:0000256" key="2">
    <source>
        <dbReference type="ARBA" id="ARBA00001911"/>
    </source>
</evidence>
<dbReference type="EC" id="4.2.1.46" evidence="4 8"/>
<feature type="domain" description="NAD(P)-binding" evidence="9">
    <location>
        <begin position="4"/>
        <end position="303"/>
    </location>
</feature>
<dbReference type="EMBL" id="BOMB01000017">
    <property type="protein sequence ID" value="GID12202.1"/>
    <property type="molecule type" value="Genomic_DNA"/>
</dbReference>
<dbReference type="NCBIfam" id="TIGR01181">
    <property type="entry name" value="dTDP_gluc_dehyt"/>
    <property type="match status" value="1"/>
</dbReference>
<dbReference type="SUPFAM" id="SSF51735">
    <property type="entry name" value="NAD(P)-binding Rossmann-fold domains"/>
    <property type="match status" value="1"/>
</dbReference>
<comment type="catalytic activity">
    <reaction evidence="1 8">
        <text>dTDP-alpha-D-glucose = dTDP-4-dehydro-6-deoxy-alpha-D-glucose + H2O</text>
        <dbReference type="Rhea" id="RHEA:17221"/>
        <dbReference type="ChEBI" id="CHEBI:15377"/>
        <dbReference type="ChEBI" id="CHEBI:57477"/>
        <dbReference type="ChEBI" id="CHEBI:57649"/>
        <dbReference type="EC" id="4.2.1.46"/>
    </reaction>
</comment>
<dbReference type="AlphaFoldDB" id="A0A8J3NCV5"/>
<dbReference type="GO" id="GO:0009225">
    <property type="term" value="P:nucleotide-sugar metabolic process"/>
    <property type="evidence" value="ECO:0007669"/>
    <property type="project" value="InterPro"/>
</dbReference>
<evidence type="ECO:0000313" key="10">
    <source>
        <dbReference type="EMBL" id="GID12202.1"/>
    </source>
</evidence>
<dbReference type="CDD" id="cd05246">
    <property type="entry name" value="dTDP_GD_SDR_e"/>
    <property type="match status" value="1"/>
</dbReference>
<evidence type="ECO:0000256" key="3">
    <source>
        <dbReference type="ARBA" id="ARBA00008178"/>
    </source>
</evidence>
<evidence type="ECO:0000256" key="8">
    <source>
        <dbReference type="RuleBase" id="RU004473"/>
    </source>
</evidence>
<dbReference type="Gene3D" id="3.40.50.720">
    <property type="entry name" value="NAD(P)-binding Rossmann-like Domain"/>
    <property type="match status" value="1"/>
</dbReference>
<dbReference type="RefSeq" id="WP_203658188.1">
    <property type="nucleotide sequence ID" value="NZ_BAAAZM010000009.1"/>
</dbReference>
<sequence>MRVLVTGGAGFIGSTYVRSLLTGRLTDAVPDEVVILDSFTYAGNRANLAPVADDPRLRVVAGDIADVGAVEEVMAGTDTVVHFAAESHVDRSIAGSAEFVRTNVVGTHCLLAAALAAGVRRFVHVSTDEVYGSVEHGAWPETHPLGPNSPYAASKAAADLIARSYFVTHRLPVLVTRCSNNYGPYQHPEKFVPMAVCTLLGGGTVPLYGDGRHVREWLYVDDHCRGIQLVAERGRPGEIYNIGGGTALTNRDLLARLLMATGAGWDRVRYVPDRKAHDRRYALDTGKIRRLGYRPTVGMEDGLVRTLDWYATHRQWWEPLRAGTSVGQPG</sequence>
<organism evidence="10 11">
    <name type="scientific">Actinocatenispora rupis</name>
    <dbReference type="NCBI Taxonomy" id="519421"/>
    <lineage>
        <taxon>Bacteria</taxon>
        <taxon>Bacillati</taxon>
        <taxon>Actinomycetota</taxon>
        <taxon>Actinomycetes</taxon>
        <taxon>Micromonosporales</taxon>
        <taxon>Micromonosporaceae</taxon>
        <taxon>Actinocatenispora</taxon>
    </lineage>
</organism>
<dbReference type="GO" id="GO:0008460">
    <property type="term" value="F:dTDP-glucose 4,6-dehydratase activity"/>
    <property type="evidence" value="ECO:0007669"/>
    <property type="project" value="UniProtKB-EC"/>
</dbReference>
<comment type="similarity">
    <text evidence="3 8">Belongs to the NAD(P)-dependent epimerase/dehydratase family. dTDP-glucose dehydratase subfamily.</text>
</comment>
<keyword evidence="6" id="KW-0520">NAD</keyword>
<dbReference type="InterPro" id="IPR005888">
    <property type="entry name" value="dTDP_Gluc_deHydtase"/>
</dbReference>
<evidence type="ECO:0000256" key="6">
    <source>
        <dbReference type="ARBA" id="ARBA00023027"/>
    </source>
</evidence>
<dbReference type="InterPro" id="IPR016040">
    <property type="entry name" value="NAD(P)-bd_dom"/>
</dbReference>
<evidence type="ECO:0000256" key="4">
    <source>
        <dbReference type="ARBA" id="ARBA00011990"/>
    </source>
</evidence>
<keyword evidence="7 8" id="KW-0456">Lyase</keyword>
<dbReference type="Pfam" id="PF16363">
    <property type="entry name" value="GDP_Man_Dehyd"/>
    <property type="match status" value="1"/>
</dbReference>
<evidence type="ECO:0000256" key="1">
    <source>
        <dbReference type="ARBA" id="ARBA00001539"/>
    </source>
</evidence>
<dbReference type="Proteomes" id="UP000612808">
    <property type="component" value="Unassembled WGS sequence"/>
</dbReference>
<evidence type="ECO:0000259" key="9">
    <source>
        <dbReference type="Pfam" id="PF16363"/>
    </source>
</evidence>
<comment type="caution">
    <text evidence="10">The sequence shown here is derived from an EMBL/GenBank/DDBJ whole genome shotgun (WGS) entry which is preliminary data.</text>
</comment>
<dbReference type="InterPro" id="IPR036291">
    <property type="entry name" value="NAD(P)-bd_dom_sf"/>
</dbReference>
<dbReference type="Gene3D" id="3.90.25.10">
    <property type="entry name" value="UDP-galactose 4-epimerase, domain 1"/>
    <property type="match status" value="1"/>
</dbReference>
<keyword evidence="11" id="KW-1185">Reference proteome</keyword>
<proteinExistence type="inferred from homology"/>
<name>A0A8J3NCV5_9ACTN</name>
<dbReference type="PANTHER" id="PTHR43000">
    <property type="entry name" value="DTDP-D-GLUCOSE 4,6-DEHYDRATASE-RELATED"/>
    <property type="match status" value="1"/>
</dbReference>
<reference evidence="10" key="1">
    <citation type="submission" date="2021-01" db="EMBL/GenBank/DDBJ databases">
        <title>Whole genome shotgun sequence of Actinocatenispora rupis NBRC 107355.</title>
        <authorList>
            <person name="Komaki H."/>
            <person name="Tamura T."/>
        </authorList>
    </citation>
    <scope>NUCLEOTIDE SEQUENCE</scope>
    <source>
        <strain evidence="10">NBRC 107355</strain>
    </source>
</reference>
<evidence type="ECO:0000256" key="5">
    <source>
        <dbReference type="ARBA" id="ARBA00016977"/>
    </source>
</evidence>
<comment type="cofactor">
    <cofactor evidence="2 8">
        <name>NAD(+)</name>
        <dbReference type="ChEBI" id="CHEBI:57540"/>
    </cofactor>
</comment>
<protein>
    <recommendedName>
        <fullName evidence="5 8">dTDP-glucose 4,6-dehydratase</fullName>
        <ecNumber evidence="4 8">4.2.1.46</ecNumber>
    </recommendedName>
</protein>
<gene>
    <name evidence="10" type="primary">rfbB_2</name>
    <name evidence="10" type="ORF">Aru02nite_30910</name>
</gene>